<protein>
    <submittedName>
        <fullName evidence="2">(wild Malaysian banana) hypothetical protein</fullName>
    </submittedName>
</protein>
<dbReference type="GO" id="GO:0005783">
    <property type="term" value="C:endoplasmic reticulum"/>
    <property type="evidence" value="ECO:0007669"/>
    <property type="project" value="UniProtKB-ARBA"/>
</dbReference>
<dbReference type="AlphaFoldDB" id="A0A8D7FQX7"/>
<sequence>MRRGGRLSAFCSLPLVRRIFSQSIMNRVLRSALVGSPVSPLSPMPVSFFHSTPLLERRRKNYWHPRFNYCVKRKRKMESKRTQVRNLSDYAEYLFQSWRDEVEQNSSTRETPWFRRHYWAMGAKKNGYPDPLWESNSNKSKDILVLYSVFDDDDDDDDVETIFHSAFGGTRFSYWSFHSSQDSHWSHSGHTSHKSRNWTYETDDENDYSAQPEFTSERLALGLRAFGPLNIEEVKRAYRTCALKWHPDRHQGSSKEAAEEKFKHCSAAYKTLCNKLAIGECSVRSC</sequence>
<dbReference type="SMART" id="SM00271">
    <property type="entry name" value="DnaJ"/>
    <property type="match status" value="1"/>
</dbReference>
<proteinExistence type="predicted"/>
<dbReference type="EMBL" id="HG996475">
    <property type="protein sequence ID" value="CAG1864670.1"/>
    <property type="molecule type" value="Genomic_DNA"/>
</dbReference>
<dbReference type="CDD" id="cd06257">
    <property type="entry name" value="DnaJ"/>
    <property type="match status" value="1"/>
</dbReference>
<dbReference type="Gene3D" id="1.10.287.110">
    <property type="entry name" value="DnaJ domain"/>
    <property type="match status" value="1"/>
</dbReference>
<accession>A0A8D7FQX7</accession>
<dbReference type="SUPFAM" id="SSF46565">
    <property type="entry name" value="Chaperone J-domain"/>
    <property type="match status" value="1"/>
</dbReference>
<reference evidence="2" key="1">
    <citation type="submission" date="2021-03" db="EMBL/GenBank/DDBJ databases">
        <authorList>
            <consortium name="Genoscope - CEA"/>
            <person name="William W."/>
        </authorList>
    </citation>
    <scope>NUCLEOTIDE SEQUENCE</scope>
    <source>
        <strain evidence="2">Doubled-haploid Pahang</strain>
    </source>
</reference>
<evidence type="ECO:0000259" key="1">
    <source>
        <dbReference type="PROSITE" id="PS50076"/>
    </source>
</evidence>
<dbReference type="InterPro" id="IPR001623">
    <property type="entry name" value="DnaJ_domain"/>
</dbReference>
<dbReference type="PROSITE" id="PS50076">
    <property type="entry name" value="DNAJ_2"/>
    <property type="match status" value="1"/>
</dbReference>
<gene>
    <name evidence="2" type="ORF">GSMUA_09580.1</name>
</gene>
<dbReference type="PRINTS" id="PR00625">
    <property type="entry name" value="JDOMAIN"/>
</dbReference>
<evidence type="ECO:0000313" key="2">
    <source>
        <dbReference type="EMBL" id="CAG1864670.1"/>
    </source>
</evidence>
<feature type="domain" description="J" evidence="1">
    <location>
        <begin position="216"/>
        <end position="286"/>
    </location>
</feature>
<dbReference type="InterPro" id="IPR036869">
    <property type="entry name" value="J_dom_sf"/>
</dbReference>
<dbReference type="Pfam" id="PF00226">
    <property type="entry name" value="DnaJ"/>
    <property type="match status" value="1"/>
</dbReference>
<dbReference type="PANTHER" id="PTHR45376:SF1">
    <property type="entry name" value="CHAPERONE DNAJ-DOMAIN SUPERFAMILY PROTEIN-RELATED"/>
    <property type="match status" value="1"/>
</dbReference>
<organism evidence="2">
    <name type="scientific">Musa acuminata subsp. malaccensis</name>
    <name type="common">Wild banana</name>
    <name type="synonym">Musa malaccensis</name>
    <dbReference type="NCBI Taxonomy" id="214687"/>
    <lineage>
        <taxon>Eukaryota</taxon>
        <taxon>Viridiplantae</taxon>
        <taxon>Streptophyta</taxon>
        <taxon>Embryophyta</taxon>
        <taxon>Tracheophyta</taxon>
        <taxon>Spermatophyta</taxon>
        <taxon>Magnoliopsida</taxon>
        <taxon>Liliopsida</taxon>
        <taxon>Zingiberales</taxon>
        <taxon>Musaceae</taxon>
        <taxon>Musa</taxon>
    </lineage>
</organism>
<dbReference type="PANTHER" id="PTHR45376">
    <property type="entry name" value="CHAPERONE DNAJ-DOMAIN SUPERFAMILY PROTEIN-RELATED"/>
    <property type="match status" value="1"/>
</dbReference>
<name>A0A8D7FQX7_MUSAM</name>